<comment type="similarity">
    <text evidence="2">Belongs to the fimbrial export usher family.</text>
</comment>
<dbReference type="Pfam" id="PF13954">
    <property type="entry name" value="PapC_N"/>
    <property type="match status" value="1"/>
</dbReference>
<dbReference type="Proteomes" id="UP000283709">
    <property type="component" value="Unassembled WGS sequence"/>
</dbReference>
<dbReference type="InterPro" id="IPR025949">
    <property type="entry name" value="PapC-like_C"/>
</dbReference>
<dbReference type="Gene3D" id="2.60.40.2070">
    <property type="match status" value="1"/>
</dbReference>
<keyword evidence="7" id="KW-0472">Membrane</keyword>
<dbReference type="InterPro" id="IPR000015">
    <property type="entry name" value="Fimb_usher"/>
</dbReference>
<proteinExistence type="inferred from homology"/>
<dbReference type="OrthoDB" id="6554712at2"/>
<dbReference type="Pfam" id="PF00577">
    <property type="entry name" value="Usher"/>
    <property type="match status" value="1"/>
</dbReference>
<comment type="subcellular location">
    <subcellularLocation>
        <location evidence="1">Cell outer membrane</location>
        <topology evidence="1">Multi-pass membrane protein</topology>
    </subcellularLocation>
</comment>
<dbReference type="Pfam" id="PF13953">
    <property type="entry name" value="PapC_C"/>
    <property type="match status" value="1"/>
</dbReference>
<name>A0A3R7E9M9_9BURK</name>
<keyword evidence="3" id="KW-0813">Transport</keyword>
<dbReference type="GO" id="GO:0015473">
    <property type="term" value="F:fimbrial usher porin activity"/>
    <property type="evidence" value="ECO:0007669"/>
    <property type="project" value="InterPro"/>
</dbReference>
<sequence>MSVVGLRKNGRERRGYALNPYTAIAHACLLFAAFATQTPYALGAAQDDNADAVKGGDARAPITFNGAFLRGANAANLDLSVFEGDGNVPPGRYDVDIYVNGTFLRTAPLVFRRSEGRVSACLTRQLIVDANVLEDAISMPWSDESCSSIEAAVKGATESFDLSRMRLDLTIAQASLRRIPQGYVPPSAWNGGEPTGFVNYSGSYYSNSYRGANYSLNSTYFNLQNGLNVGLWQLRNSSSVRYSRSGGTEFSYGNTFARRVLPEWRSQLIVGETSTSGTLFDAISFRGASISSDERMLSPNRQGYAPVVRGVAYSNARVVIRQASAIVYETSVPPGQFVLDDLYPSLNSGDLTVEVTEADGSVRSFVVPFSAVSASLRPGLSRYAATLGRTHASYTGVNDVWFGEATYERGVSNALTLNAGAQLAGNDYVSMAAGGVLATRAGALGAGVNFSHVRVGGLPATGWQVKASYNTVLSSTGTNVTLAGYRYSTSGYRSLADTLAQGAVPYYLDDTGNQIRSSTFRQKNRFDLLLSQQLGGYGSLYASAVRQDYYDNYSPGTQFQIGYQNSLGRVSYNLNLSRQSYATINGAGRAQTVAMLSFSIPLDIGGRGATLTSGVSRYSDQGSVIQSSLIGTAGTNDEYSYSLNASRDTGYHTTSAGATVGRNTSIGAFGLGYTYGSDSSAFSAYARGSLVAHRGGLLLGPYVGDTFGIVEADGAAGARLTNAAGVALNGAGYGIIPALAPYRYNTVTLDPVGMQGNVELEETQKRVAPYAGAIPKIQFRTRTGYPVLFDVKLEGGRRLPIGVRVMDEQGKEVGVVGQGSRLYARVKSTSGVLSIALGQTAKRCLLSYDISDQDLRKTLIRASVVCKAADAQAGTVASQSASSDRLALSKPSM</sequence>
<keyword evidence="4" id="KW-1134">Transmembrane beta strand</keyword>
<dbReference type="InterPro" id="IPR037224">
    <property type="entry name" value="PapC_N_sf"/>
</dbReference>
<dbReference type="PANTHER" id="PTHR30451">
    <property type="entry name" value="OUTER MEMBRANE USHER PROTEIN"/>
    <property type="match status" value="1"/>
</dbReference>
<feature type="domain" description="PapC N-terminal" evidence="10">
    <location>
        <begin position="63"/>
        <end position="201"/>
    </location>
</feature>
<evidence type="ECO:0000256" key="1">
    <source>
        <dbReference type="ARBA" id="ARBA00004571"/>
    </source>
</evidence>
<evidence type="ECO:0000313" key="12">
    <source>
        <dbReference type="Proteomes" id="UP000283709"/>
    </source>
</evidence>
<protein>
    <recommendedName>
        <fullName evidence="13">Fimbrial protein</fullName>
    </recommendedName>
</protein>
<feature type="domain" description="PapC-like C-terminal" evidence="9">
    <location>
        <begin position="788"/>
        <end position="851"/>
    </location>
</feature>
<evidence type="ECO:0000256" key="2">
    <source>
        <dbReference type="ARBA" id="ARBA00008064"/>
    </source>
</evidence>
<evidence type="ECO:0008006" key="13">
    <source>
        <dbReference type="Google" id="ProtNLM"/>
    </source>
</evidence>
<reference evidence="11 12" key="1">
    <citation type="submission" date="2016-07" db="EMBL/GenBank/DDBJ databases">
        <title>Genome analysis of Burkholderia fungorum ES3-20.</title>
        <authorList>
            <person name="Xu D."/>
            <person name="Yao R."/>
            <person name="Zheng S."/>
        </authorList>
    </citation>
    <scope>NUCLEOTIDE SEQUENCE [LARGE SCALE GENOMIC DNA]</scope>
    <source>
        <strain evidence="11 12">ES3-20</strain>
    </source>
</reference>
<dbReference type="GO" id="GO:0009297">
    <property type="term" value="P:pilus assembly"/>
    <property type="evidence" value="ECO:0007669"/>
    <property type="project" value="InterPro"/>
</dbReference>
<evidence type="ECO:0000256" key="8">
    <source>
        <dbReference type="ARBA" id="ARBA00023237"/>
    </source>
</evidence>
<dbReference type="RefSeq" id="WP_120343105.1">
    <property type="nucleotide sequence ID" value="NZ_MCAS01000003.1"/>
</dbReference>
<keyword evidence="6" id="KW-0732">Signal</keyword>
<dbReference type="InterPro" id="IPR042186">
    <property type="entry name" value="FimD_plug_dom"/>
</dbReference>
<evidence type="ECO:0000313" key="11">
    <source>
        <dbReference type="EMBL" id="RKF49813.1"/>
    </source>
</evidence>
<dbReference type="GO" id="GO:0009279">
    <property type="term" value="C:cell outer membrane"/>
    <property type="evidence" value="ECO:0007669"/>
    <property type="project" value="UniProtKB-SubCell"/>
</dbReference>
<dbReference type="SUPFAM" id="SSF141729">
    <property type="entry name" value="FimD N-terminal domain-like"/>
    <property type="match status" value="1"/>
</dbReference>
<organism evidence="11 12">
    <name type="scientific">Paraburkholderia fungorum</name>
    <dbReference type="NCBI Taxonomy" id="134537"/>
    <lineage>
        <taxon>Bacteria</taxon>
        <taxon>Pseudomonadati</taxon>
        <taxon>Pseudomonadota</taxon>
        <taxon>Betaproteobacteria</taxon>
        <taxon>Burkholderiales</taxon>
        <taxon>Burkholderiaceae</taxon>
        <taxon>Paraburkholderia</taxon>
    </lineage>
</organism>
<evidence type="ECO:0000259" key="9">
    <source>
        <dbReference type="Pfam" id="PF13953"/>
    </source>
</evidence>
<accession>A0A3R7E9M9</accession>
<evidence type="ECO:0000259" key="10">
    <source>
        <dbReference type="Pfam" id="PF13954"/>
    </source>
</evidence>
<keyword evidence="5" id="KW-0812">Transmembrane</keyword>
<evidence type="ECO:0000256" key="6">
    <source>
        <dbReference type="ARBA" id="ARBA00022729"/>
    </source>
</evidence>
<comment type="caution">
    <text evidence="11">The sequence shown here is derived from an EMBL/GenBank/DDBJ whole genome shotgun (WGS) entry which is preliminary data.</text>
</comment>
<dbReference type="Gene3D" id="2.60.40.3110">
    <property type="match status" value="1"/>
</dbReference>
<dbReference type="Gene3D" id="3.10.20.410">
    <property type="match status" value="1"/>
</dbReference>
<dbReference type="PANTHER" id="PTHR30451:SF20">
    <property type="entry name" value="FIMBRIAE USHER"/>
    <property type="match status" value="1"/>
</dbReference>
<dbReference type="InterPro" id="IPR025885">
    <property type="entry name" value="PapC_N"/>
</dbReference>
<evidence type="ECO:0000256" key="3">
    <source>
        <dbReference type="ARBA" id="ARBA00022448"/>
    </source>
</evidence>
<evidence type="ECO:0000256" key="4">
    <source>
        <dbReference type="ARBA" id="ARBA00022452"/>
    </source>
</evidence>
<dbReference type="InterPro" id="IPR043142">
    <property type="entry name" value="PapC-like_C_sf"/>
</dbReference>
<dbReference type="AlphaFoldDB" id="A0A3R7E9M9"/>
<gene>
    <name evidence="11" type="ORF">BCY88_16680</name>
</gene>
<evidence type="ECO:0000256" key="5">
    <source>
        <dbReference type="ARBA" id="ARBA00022692"/>
    </source>
</evidence>
<dbReference type="EMBL" id="MCAS01000003">
    <property type="protein sequence ID" value="RKF49813.1"/>
    <property type="molecule type" value="Genomic_DNA"/>
</dbReference>
<evidence type="ECO:0000256" key="7">
    <source>
        <dbReference type="ARBA" id="ARBA00023136"/>
    </source>
</evidence>
<keyword evidence="8" id="KW-0998">Cell outer membrane</keyword>
<dbReference type="Gene3D" id="2.60.40.2610">
    <property type="entry name" value="Outer membrane usher protein FimD, plug domain"/>
    <property type="match status" value="1"/>
</dbReference>